<evidence type="ECO:0000313" key="2">
    <source>
        <dbReference type="EMBL" id="EHL76932.1"/>
    </source>
</evidence>
<dbReference type="InterPro" id="IPR014228">
    <property type="entry name" value="Spore_polysacc_deacetyl_YlxY"/>
</dbReference>
<keyword evidence="3" id="KW-1185">Reference proteome</keyword>
<dbReference type="InterPro" id="IPR050248">
    <property type="entry name" value="Polysacc_deacetylase_ArnD"/>
</dbReference>
<reference evidence="2 3" key="1">
    <citation type="submission" date="2011-09" db="EMBL/GenBank/DDBJ databases">
        <title>The Genome Sequence of Bacillus smithii 7_3_47FAA.</title>
        <authorList>
            <consortium name="The Broad Institute Genome Sequencing Platform"/>
            <person name="Earl A."/>
            <person name="Ward D."/>
            <person name="Feldgarden M."/>
            <person name="Gevers D."/>
            <person name="Daigneault M."/>
            <person name="Strauss J."/>
            <person name="Allen-Vercoe E."/>
            <person name="Young S.K."/>
            <person name="Zeng Q."/>
            <person name="Gargeya S."/>
            <person name="Fitzgerald M."/>
            <person name="Haas B."/>
            <person name="Abouelleil A."/>
            <person name="Alvarado L."/>
            <person name="Arachchi H.M."/>
            <person name="Berlin A."/>
            <person name="Brown A."/>
            <person name="Chapman S.B."/>
            <person name="Chen Z."/>
            <person name="Dunbar C."/>
            <person name="Freedman E."/>
            <person name="Gearin G."/>
            <person name="Goldberg J."/>
            <person name="Griggs A."/>
            <person name="Gujja S."/>
            <person name="Heiman D."/>
            <person name="Howarth C."/>
            <person name="Larson L."/>
            <person name="Lui A."/>
            <person name="MacDonald P.J.P."/>
            <person name="Montmayeur A."/>
            <person name="Murphy C."/>
            <person name="Neiman D."/>
            <person name="Pearson M."/>
            <person name="Priest M."/>
            <person name="Roberts A."/>
            <person name="Saif S."/>
            <person name="Shea T."/>
            <person name="Shenoy N."/>
            <person name="Sisk P."/>
            <person name="Stolte C."/>
            <person name="Sykes S."/>
            <person name="Wortman J."/>
            <person name="Nusbaum C."/>
            <person name="Birren B."/>
        </authorList>
    </citation>
    <scope>NUCLEOTIDE SEQUENCE [LARGE SCALE GENOMIC DNA]</scope>
    <source>
        <strain evidence="2 3">7_3_47FAA</strain>
    </source>
</reference>
<name>G9QMW1_9BACI</name>
<gene>
    <name evidence="2" type="ORF">HMPREF1015_00878</name>
</gene>
<feature type="domain" description="NodB homology" evidence="1">
    <location>
        <begin position="130"/>
        <end position="306"/>
    </location>
</feature>
<dbReference type="Proteomes" id="UP000011747">
    <property type="component" value="Unassembled WGS sequence"/>
</dbReference>
<dbReference type="PROSITE" id="PS51677">
    <property type="entry name" value="NODB"/>
    <property type="match status" value="1"/>
</dbReference>
<dbReference type="PANTHER" id="PTHR10587">
    <property type="entry name" value="GLYCOSYL TRANSFERASE-RELATED"/>
    <property type="match status" value="1"/>
</dbReference>
<proteinExistence type="predicted"/>
<dbReference type="EMBL" id="ACWF01000120">
    <property type="protein sequence ID" value="EHL76932.1"/>
    <property type="molecule type" value="Genomic_DNA"/>
</dbReference>
<organism evidence="2 3">
    <name type="scientific">Bacillus smithii 7_3_47FAA</name>
    <dbReference type="NCBI Taxonomy" id="665952"/>
    <lineage>
        <taxon>Bacteria</taxon>
        <taxon>Bacillati</taxon>
        <taxon>Bacillota</taxon>
        <taxon>Bacilli</taxon>
        <taxon>Bacillales</taxon>
        <taxon>Bacillaceae</taxon>
        <taxon>Bacillus</taxon>
    </lineage>
</organism>
<dbReference type="GO" id="GO:0016810">
    <property type="term" value="F:hydrolase activity, acting on carbon-nitrogen (but not peptide) bonds"/>
    <property type="evidence" value="ECO:0007669"/>
    <property type="project" value="InterPro"/>
</dbReference>
<dbReference type="NCBIfam" id="TIGR02873">
    <property type="entry name" value="spore_ylxY"/>
    <property type="match status" value="1"/>
</dbReference>
<evidence type="ECO:0000313" key="3">
    <source>
        <dbReference type="Proteomes" id="UP000011747"/>
    </source>
</evidence>
<evidence type="ECO:0000259" key="1">
    <source>
        <dbReference type="PROSITE" id="PS51677"/>
    </source>
</evidence>
<dbReference type="Gene3D" id="3.20.20.370">
    <property type="entry name" value="Glycoside hydrolase/deacetylase"/>
    <property type="match status" value="1"/>
</dbReference>
<sequence length="326" mass="37171">MAKLRRIFGILFLCMLSFFIVDNPMTTQYLSSLKTESLSADAKVEPSLYNQIKEADHKYSRKAQDAVIDRVWKKIPGYNGIKVDVKRSYERMKKDGKFNEDKLVFHQTKPQVHLHNLPPAPIYRGHPDKPMVSFAVNVAWGNEYLPKILSVLKKHHIHATFFLEGRWVKKNPDLAKMIVDGGHEVGNHSFTHPDMKTLSSDRIREEMIKTNQVIEATTGKNVSLFAPPSGSYRDEVVKIADSLGMETIMWTVDTIDWRNPAPDELVNRVISNVGPGSIVLMHPTKSTAASLERLITKIQKKNLKINTVSQLLNEERIFPIEDEKND</sequence>
<dbReference type="PATRIC" id="fig|665952.3.peg.2442"/>
<accession>G9QMW1</accession>
<dbReference type="InterPro" id="IPR002509">
    <property type="entry name" value="NODB_dom"/>
</dbReference>
<dbReference type="GO" id="GO:0016020">
    <property type="term" value="C:membrane"/>
    <property type="evidence" value="ECO:0007669"/>
    <property type="project" value="TreeGrafter"/>
</dbReference>
<dbReference type="GeneID" id="87581572"/>
<dbReference type="HOGENOM" id="CLU_064035_0_0_9"/>
<dbReference type="AlphaFoldDB" id="G9QMW1"/>
<comment type="caution">
    <text evidence="2">The sequence shown here is derived from an EMBL/GenBank/DDBJ whole genome shotgun (WGS) entry which is preliminary data.</text>
</comment>
<dbReference type="InterPro" id="IPR011330">
    <property type="entry name" value="Glyco_hydro/deAcase_b/a-brl"/>
</dbReference>
<dbReference type="PANTHER" id="PTHR10587:SF80">
    <property type="entry name" value="CHITOOLIGOSACCHARIDE DEACETYLASE"/>
    <property type="match status" value="1"/>
</dbReference>
<dbReference type="GO" id="GO:0005975">
    <property type="term" value="P:carbohydrate metabolic process"/>
    <property type="evidence" value="ECO:0007669"/>
    <property type="project" value="InterPro"/>
</dbReference>
<protein>
    <submittedName>
        <fullName evidence="2">Polysaccharide deacetylase family sporulation protein PdaB</fullName>
    </submittedName>
</protein>
<dbReference type="SUPFAM" id="SSF88713">
    <property type="entry name" value="Glycoside hydrolase/deacetylase"/>
    <property type="match status" value="1"/>
</dbReference>
<dbReference type="CDD" id="cd10950">
    <property type="entry name" value="CE4_BsYlxY_like"/>
    <property type="match status" value="1"/>
</dbReference>
<dbReference type="RefSeq" id="WP_003354634.1">
    <property type="nucleotide sequence ID" value="NZ_JH414757.1"/>
</dbReference>
<dbReference type="Pfam" id="PF01522">
    <property type="entry name" value="Polysacc_deac_1"/>
    <property type="match status" value="1"/>
</dbReference>